<organism evidence="3 4">
    <name type="scientific">Linum trigynum</name>
    <dbReference type="NCBI Taxonomy" id="586398"/>
    <lineage>
        <taxon>Eukaryota</taxon>
        <taxon>Viridiplantae</taxon>
        <taxon>Streptophyta</taxon>
        <taxon>Embryophyta</taxon>
        <taxon>Tracheophyta</taxon>
        <taxon>Spermatophyta</taxon>
        <taxon>Magnoliopsida</taxon>
        <taxon>eudicotyledons</taxon>
        <taxon>Gunneridae</taxon>
        <taxon>Pentapetalae</taxon>
        <taxon>rosids</taxon>
        <taxon>fabids</taxon>
        <taxon>Malpighiales</taxon>
        <taxon>Linaceae</taxon>
        <taxon>Linum</taxon>
    </lineage>
</organism>
<sequence>MSEIEILAHELVVEVLKEQIKELSTDKEHIESTLNRVTMDLSLGSKEELRLSELFHQLKADIDKEKLHLSEQVEKLKGVLNDEIAQGRAHAEASSMSLSSKFSKLQDSACKKISKLETMIRKSMEEKLLTEAALESMRNEYAMTDSEEYRQLLDRCEELENKYKEAIGSLMKSSKEKKSLQERVSKLEEDLSRAGQPK</sequence>
<dbReference type="Pfam" id="PF08663">
    <property type="entry name" value="HalX"/>
    <property type="match status" value="1"/>
</dbReference>
<name>A0AAV2CCW8_9ROSI</name>
<feature type="compositionally biased region" description="Basic and acidic residues" evidence="1">
    <location>
        <begin position="174"/>
        <end position="192"/>
    </location>
</feature>
<dbReference type="Proteomes" id="UP001497516">
    <property type="component" value="Chromosome 1"/>
</dbReference>
<dbReference type="InterPro" id="IPR013971">
    <property type="entry name" value="HalX_domain"/>
</dbReference>
<reference evidence="3 4" key="1">
    <citation type="submission" date="2024-04" db="EMBL/GenBank/DDBJ databases">
        <authorList>
            <person name="Fracassetti M."/>
        </authorList>
    </citation>
    <scope>NUCLEOTIDE SEQUENCE [LARGE SCALE GENOMIC DNA]</scope>
</reference>
<dbReference type="EMBL" id="OZ034813">
    <property type="protein sequence ID" value="CAL1354357.1"/>
    <property type="molecule type" value="Genomic_DNA"/>
</dbReference>
<proteinExistence type="predicted"/>
<feature type="region of interest" description="Disordered" evidence="1">
    <location>
        <begin position="174"/>
        <end position="198"/>
    </location>
</feature>
<evidence type="ECO:0000313" key="4">
    <source>
        <dbReference type="Proteomes" id="UP001497516"/>
    </source>
</evidence>
<evidence type="ECO:0000259" key="2">
    <source>
        <dbReference type="Pfam" id="PF08663"/>
    </source>
</evidence>
<accession>A0AAV2CCW8</accession>
<gene>
    <name evidence="3" type="ORF">LTRI10_LOCUS2176</name>
</gene>
<dbReference type="AlphaFoldDB" id="A0AAV2CCW8"/>
<protein>
    <recommendedName>
        <fullName evidence="2">HalX domain-containing protein</fullName>
    </recommendedName>
</protein>
<evidence type="ECO:0000256" key="1">
    <source>
        <dbReference type="SAM" id="MobiDB-lite"/>
    </source>
</evidence>
<keyword evidence="4" id="KW-1185">Reference proteome</keyword>
<evidence type="ECO:0000313" key="3">
    <source>
        <dbReference type="EMBL" id="CAL1354357.1"/>
    </source>
</evidence>
<feature type="domain" description="HalX" evidence="2">
    <location>
        <begin position="130"/>
        <end position="169"/>
    </location>
</feature>